<proteinExistence type="predicted"/>
<dbReference type="Proteomes" id="UP000236370">
    <property type="component" value="Unassembled WGS sequence"/>
</dbReference>
<evidence type="ECO:0000313" key="1">
    <source>
        <dbReference type="EMBL" id="PNI67760.1"/>
    </source>
</evidence>
<dbReference type="EMBL" id="NBAG03000233">
    <property type="protein sequence ID" value="PNI67760.1"/>
    <property type="molecule type" value="Genomic_DNA"/>
</dbReference>
<organism evidence="1 2">
    <name type="scientific">Pan troglodytes</name>
    <name type="common">Chimpanzee</name>
    <dbReference type="NCBI Taxonomy" id="9598"/>
    <lineage>
        <taxon>Eukaryota</taxon>
        <taxon>Metazoa</taxon>
        <taxon>Chordata</taxon>
        <taxon>Craniata</taxon>
        <taxon>Vertebrata</taxon>
        <taxon>Euteleostomi</taxon>
        <taxon>Mammalia</taxon>
        <taxon>Eutheria</taxon>
        <taxon>Euarchontoglires</taxon>
        <taxon>Primates</taxon>
        <taxon>Haplorrhini</taxon>
        <taxon>Catarrhini</taxon>
        <taxon>Hominidae</taxon>
        <taxon>Pan</taxon>
    </lineage>
</organism>
<evidence type="ECO:0000313" key="2">
    <source>
        <dbReference type="Proteomes" id="UP000236370"/>
    </source>
</evidence>
<feature type="non-terminal residue" evidence="1">
    <location>
        <position position="1"/>
    </location>
</feature>
<feature type="non-terminal residue" evidence="1">
    <location>
        <position position="63"/>
    </location>
</feature>
<name>A0A2J8N7L5_PANTR</name>
<accession>A0A2J8N7L5</accession>
<reference evidence="1 2" key="1">
    <citation type="submission" date="2017-12" db="EMBL/GenBank/DDBJ databases">
        <title>High-resolution comparative analysis of great ape genomes.</title>
        <authorList>
            <person name="Pollen A."/>
            <person name="Hastie A."/>
            <person name="Hormozdiari F."/>
            <person name="Dougherty M."/>
            <person name="Liu R."/>
            <person name="Chaisson M."/>
            <person name="Hoppe E."/>
            <person name="Hill C."/>
            <person name="Pang A."/>
            <person name="Hillier L."/>
            <person name="Baker C."/>
            <person name="Armstrong J."/>
            <person name="Shendure J."/>
            <person name="Paten B."/>
            <person name="Wilson R."/>
            <person name="Chao H."/>
            <person name="Schneider V."/>
            <person name="Ventura M."/>
            <person name="Kronenberg Z."/>
            <person name="Murali S."/>
            <person name="Gordon D."/>
            <person name="Cantsilieris S."/>
            <person name="Munson K."/>
            <person name="Nelson B."/>
            <person name="Raja A."/>
            <person name="Underwood J."/>
            <person name="Diekhans M."/>
            <person name="Fiddes I."/>
            <person name="Haussler D."/>
            <person name="Eichler E."/>
        </authorList>
    </citation>
    <scope>NUCLEOTIDE SEQUENCE [LARGE SCALE GENOMIC DNA]</scope>
    <source>
        <strain evidence="1">Yerkes chimp pedigree #C0471</strain>
    </source>
</reference>
<comment type="caution">
    <text evidence="1">The sequence shown here is derived from an EMBL/GenBank/DDBJ whole genome shotgun (WGS) entry which is preliminary data.</text>
</comment>
<dbReference type="AlphaFoldDB" id="A0A2J8N7L5"/>
<sequence length="63" mass="7135">KKKCLLPVLITCMQTAICKDRMMMIMILLVNYRPDEFIECEDPVDHVGNATASQELGYGCLKV</sequence>
<gene>
    <name evidence="1" type="ORF">CK820_G0013091</name>
</gene>
<protein>
    <submittedName>
        <fullName evidence="1">TM2D2 isoform 5</fullName>
    </submittedName>
</protein>